<dbReference type="GO" id="GO:0009279">
    <property type="term" value="C:cell outer membrane"/>
    <property type="evidence" value="ECO:0007669"/>
    <property type="project" value="UniProtKB-SubCell"/>
</dbReference>
<keyword evidence="3 11" id="KW-0813">Transport</keyword>
<evidence type="ECO:0000256" key="10">
    <source>
        <dbReference type="ARBA" id="ARBA00023237"/>
    </source>
</evidence>
<dbReference type="Proteomes" id="UP000195963">
    <property type="component" value="Unassembled WGS sequence"/>
</dbReference>
<dbReference type="RefSeq" id="WP_087845304.1">
    <property type="nucleotide sequence ID" value="NZ_FYAK01000004.1"/>
</dbReference>
<dbReference type="InterPro" id="IPR012910">
    <property type="entry name" value="Plug_dom"/>
</dbReference>
<evidence type="ECO:0000256" key="8">
    <source>
        <dbReference type="ARBA" id="ARBA00023136"/>
    </source>
</evidence>
<dbReference type="Pfam" id="PF07715">
    <property type="entry name" value="Plug"/>
    <property type="match status" value="1"/>
</dbReference>
<comment type="similarity">
    <text evidence="2">Belongs to the TonB-dependent receptor family. Hemoglobin/haptoglobin binding protein subfamily.</text>
</comment>
<gene>
    <name evidence="16" type="primary">hemR_2</name>
    <name evidence="16" type="ORF">PMAL9190_02283</name>
</gene>
<dbReference type="Gene3D" id="2.170.130.10">
    <property type="entry name" value="TonB-dependent receptor, plug domain"/>
    <property type="match status" value="1"/>
</dbReference>
<name>A0A1Y6MK20_9GAMM</name>
<evidence type="ECO:0000256" key="11">
    <source>
        <dbReference type="PROSITE-ProRule" id="PRU01360"/>
    </source>
</evidence>
<dbReference type="GO" id="GO:0044718">
    <property type="term" value="P:siderophore transmembrane transport"/>
    <property type="evidence" value="ECO:0007669"/>
    <property type="project" value="TreeGrafter"/>
</dbReference>
<keyword evidence="8 11" id="KW-0472">Membrane</keyword>
<dbReference type="InterPro" id="IPR037066">
    <property type="entry name" value="Plug_dom_sf"/>
</dbReference>
<dbReference type="Gene3D" id="2.40.170.20">
    <property type="entry name" value="TonB-dependent receptor, beta-barrel domain"/>
    <property type="match status" value="1"/>
</dbReference>
<keyword evidence="5 11" id="KW-0812">Transmembrane</keyword>
<dbReference type="PANTHER" id="PTHR30069:SF29">
    <property type="entry name" value="HEMOGLOBIN AND HEMOGLOBIN-HAPTOGLOBIN-BINDING PROTEIN 1-RELATED"/>
    <property type="match status" value="1"/>
</dbReference>
<dbReference type="PANTHER" id="PTHR30069">
    <property type="entry name" value="TONB-DEPENDENT OUTER MEMBRANE RECEPTOR"/>
    <property type="match status" value="1"/>
</dbReference>
<dbReference type="GO" id="GO:0015232">
    <property type="term" value="F:heme transmembrane transporter activity"/>
    <property type="evidence" value="ECO:0007669"/>
    <property type="project" value="InterPro"/>
</dbReference>
<evidence type="ECO:0000256" key="7">
    <source>
        <dbReference type="ARBA" id="ARBA00023077"/>
    </source>
</evidence>
<evidence type="ECO:0000256" key="5">
    <source>
        <dbReference type="ARBA" id="ARBA00022692"/>
    </source>
</evidence>
<dbReference type="NCBIfam" id="TIGR01785">
    <property type="entry name" value="TonB-hemin"/>
    <property type="match status" value="1"/>
</dbReference>
<dbReference type="GO" id="GO:0015344">
    <property type="term" value="F:siderophore uptake transmembrane transporter activity"/>
    <property type="evidence" value="ECO:0007669"/>
    <property type="project" value="TreeGrafter"/>
</dbReference>
<protein>
    <submittedName>
        <fullName evidence="16">Hemin receptor</fullName>
    </submittedName>
</protein>
<evidence type="ECO:0000313" key="16">
    <source>
        <dbReference type="EMBL" id="SMY36249.1"/>
    </source>
</evidence>
<dbReference type="Pfam" id="PF00593">
    <property type="entry name" value="TonB_dep_Rec_b-barrel"/>
    <property type="match status" value="1"/>
</dbReference>
<evidence type="ECO:0000256" key="6">
    <source>
        <dbReference type="ARBA" id="ARBA00022729"/>
    </source>
</evidence>
<reference evidence="17" key="1">
    <citation type="submission" date="2017-06" db="EMBL/GenBank/DDBJ databases">
        <authorList>
            <person name="Rodrigo-Torres L."/>
            <person name="Arahal R.D."/>
            <person name="Lucena T."/>
        </authorList>
    </citation>
    <scope>NUCLEOTIDE SEQUENCE [LARGE SCALE GENOMIC DNA]</scope>
    <source>
        <strain evidence="17">CECT 9190</strain>
    </source>
</reference>
<keyword evidence="17" id="KW-1185">Reference proteome</keyword>
<dbReference type="InterPro" id="IPR036942">
    <property type="entry name" value="Beta-barrel_TonB_sf"/>
</dbReference>
<dbReference type="PROSITE" id="PS52016">
    <property type="entry name" value="TONB_DEPENDENT_REC_3"/>
    <property type="match status" value="1"/>
</dbReference>
<organism evidence="16 17">
    <name type="scientific">Photobacterium malacitanum</name>
    <dbReference type="NCBI Taxonomy" id="2204294"/>
    <lineage>
        <taxon>Bacteria</taxon>
        <taxon>Pseudomonadati</taxon>
        <taxon>Pseudomonadota</taxon>
        <taxon>Gammaproteobacteria</taxon>
        <taxon>Vibrionales</taxon>
        <taxon>Vibrionaceae</taxon>
        <taxon>Photobacterium</taxon>
    </lineage>
</organism>
<feature type="signal peptide" evidence="13">
    <location>
        <begin position="1"/>
        <end position="19"/>
    </location>
</feature>
<evidence type="ECO:0000256" key="1">
    <source>
        <dbReference type="ARBA" id="ARBA00004571"/>
    </source>
</evidence>
<dbReference type="InterPro" id="IPR039426">
    <property type="entry name" value="TonB-dep_rcpt-like"/>
</dbReference>
<accession>A0A1Y6MK20</accession>
<keyword evidence="6 13" id="KW-0732">Signal</keyword>
<proteinExistence type="inferred from homology"/>
<dbReference type="SUPFAM" id="SSF56935">
    <property type="entry name" value="Porins"/>
    <property type="match status" value="1"/>
</dbReference>
<keyword evidence="10 11" id="KW-0998">Cell outer membrane</keyword>
<evidence type="ECO:0000256" key="4">
    <source>
        <dbReference type="ARBA" id="ARBA00022452"/>
    </source>
</evidence>
<evidence type="ECO:0000256" key="12">
    <source>
        <dbReference type="RuleBase" id="RU003357"/>
    </source>
</evidence>
<evidence type="ECO:0000256" key="13">
    <source>
        <dbReference type="SAM" id="SignalP"/>
    </source>
</evidence>
<dbReference type="EMBL" id="FYAK01000004">
    <property type="protein sequence ID" value="SMY36249.1"/>
    <property type="molecule type" value="Genomic_DNA"/>
</dbReference>
<evidence type="ECO:0000313" key="17">
    <source>
        <dbReference type="Proteomes" id="UP000195963"/>
    </source>
</evidence>
<dbReference type="InterPro" id="IPR000531">
    <property type="entry name" value="Beta-barrel_TonB"/>
</dbReference>
<dbReference type="InterPro" id="IPR011276">
    <property type="entry name" value="TonB_haem/Hb_rcpt"/>
</dbReference>
<comment type="subcellular location">
    <subcellularLocation>
        <location evidence="1 11">Cell outer membrane</location>
        <topology evidence="1 11">Multi-pass membrane protein</topology>
    </subcellularLocation>
</comment>
<dbReference type="AlphaFoldDB" id="A0A1Y6MK20"/>
<dbReference type="NCBIfam" id="TIGR01786">
    <property type="entry name" value="TonB-hemlactrns"/>
    <property type="match status" value="1"/>
</dbReference>
<keyword evidence="7 12" id="KW-0798">TonB box</keyword>
<evidence type="ECO:0000259" key="15">
    <source>
        <dbReference type="Pfam" id="PF07715"/>
    </source>
</evidence>
<evidence type="ECO:0000256" key="9">
    <source>
        <dbReference type="ARBA" id="ARBA00023170"/>
    </source>
</evidence>
<keyword evidence="4 11" id="KW-1134">Transmembrane beta strand</keyword>
<dbReference type="CDD" id="cd01347">
    <property type="entry name" value="ligand_gated_channel"/>
    <property type="match status" value="1"/>
</dbReference>
<feature type="chain" id="PRO_5012667194" evidence="13">
    <location>
        <begin position="20"/>
        <end position="704"/>
    </location>
</feature>
<feature type="domain" description="TonB-dependent receptor plug" evidence="15">
    <location>
        <begin position="43"/>
        <end position="150"/>
    </location>
</feature>
<feature type="domain" description="TonB-dependent receptor-like beta-barrel" evidence="14">
    <location>
        <begin position="214"/>
        <end position="667"/>
    </location>
</feature>
<evidence type="ECO:0000256" key="2">
    <source>
        <dbReference type="ARBA" id="ARBA00008143"/>
    </source>
</evidence>
<sequence>MKKTVIAVAISTLSGNVYAETNNNITEFSEVLVTAQKIEKTPYEVNGSVTVVTEQDMRQQGATELYDALKNVAGVSVSGGAGRPQNITIRGVRGNRIKIISDDVETGDGYGATDLNDKVGRNSFDLTEAKQIEVVKGGGSSLYGSGALGGMVIVTTKDASDYLTPMKDTAVEVSTNYVGESNKYQGTVNIAQRIGDSEHLLRYSQWRGNGSDNYDHAIYNRDIDGFNISLSSDFYIGDHQQISTKLSRYQDSMIRNEQLGFLTNEYNEKNDTTTDKYQLTYLYNDAGMMLFDDAKVIGYYANTNSDRKKHYYEHKKNRNITEHYYYAERGEFNEQKYGLKTQFQRKLERHNIVWGVDTAYKNHRRIMDKRVDFNGHSSLERSHPFADANTYEMGFYIHDDINWNDWEFGAGLRYDYQLMQPQNKSQFVNVGLNGLSTLDDMTSDALSPSLSVAYNFNQDLKAYLSYNRGFNAPNYAKVYGYVPHDGIPPFDILPNYNLEAETSDNFELGFKARQGIYTLNAAVFYSKYNNFISPHNDRFNEDNGRMEVRYINVDKVTSYGFELSTSAELTETLTASADFSVVTAKDDESNYISTSSPWEGGLTLDYSQDFDAFVRWNFAAAMNKVPQCGDSVDPLSCSRTSGWGTVDLGFSYEPINNLSVNANINNILNHEYIRYQDVAGLSEYNNRYNTEAGRNFNVSMSYKF</sequence>
<dbReference type="InterPro" id="IPR010949">
    <property type="entry name" value="TonB_Hb/transfer/lactofer_rcpt"/>
</dbReference>
<evidence type="ECO:0000256" key="3">
    <source>
        <dbReference type="ARBA" id="ARBA00022448"/>
    </source>
</evidence>
<keyword evidence="9 16" id="KW-0675">Receptor</keyword>
<evidence type="ECO:0000259" key="14">
    <source>
        <dbReference type="Pfam" id="PF00593"/>
    </source>
</evidence>